<organism evidence="2 3">
    <name type="scientific">Podospora aff. communis PSN243</name>
    <dbReference type="NCBI Taxonomy" id="3040156"/>
    <lineage>
        <taxon>Eukaryota</taxon>
        <taxon>Fungi</taxon>
        <taxon>Dikarya</taxon>
        <taxon>Ascomycota</taxon>
        <taxon>Pezizomycotina</taxon>
        <taxon>Sordariomycetes</taxon>
        <taxon>Sordariomycetidae</taxon>
        <taxon>Sordariales</taxon>
        <taxon>Podosporaceae</taxon>
        <taxon>Podospora</taxon>
    </lineage>
</organism>
<reference evidence="2" key="1">
    <citation type="journal article" date="2023" name="Mol. Phylogenet. Evol.">
        <title>Genome-scale phylogeny and comparative genomics of the fungal order Sordariales.</title>
        <authorList>
            <person name="Hensen N."/>
            <person name="Bonometti L."/>
            <person name="Westerberg I."/>
            <person name="Brannstrom I.O."/>
            <person name="Guillou S."/>
            <person name="Cros-Aarteil S."/>
            <person name="Calhoun S."/>
            <person name="Haridas S."/>
            <person name="Kuo A."/>
            <person name="Mondo S."/>
            <person name="Pangilinan J."/>
            <person name="Riley R."/>
            <person name="LaButti K."/>
            <person name="Andreopoulos B."/>
            <person name="Lipzen A."/>
            <person name="Chen C."/>
            <person name="Yan M."/>
            <person name="Daum C."/>
            <person name="Ng V."/>
            <person name="Clum A."/>
            <person name="Steindorff A."/>
            <person name="Ohm R.A."/>
            <person name="Martin F."/>
            <person name="Silar P."/>
            <person name="Natvig D.O."/>
            <person name="Lalanne C."/>
            <person name="Gautier V."/>
            <person name="Ament-Velasquez S.L."/>
            <person name="Kruys A."/>
            <person name="Hutchinson M.I."/>
            <person name="Powell A.J."/>
            <person name="Barry K."/>
            <person name="Miller A.N."/>
            <person name="Grigoriev I.V."/>
            <person name="Debuchy R."/>
            <person name="Gladieux P."/>
            <person name="Hiltunen Thoren M."/>
            <person name="Johannesson H."/>
        </authorList>
    </citation>
    <scope>NUCLEOTIDE SEQUENCE</scope>
    <source>
        <strain evidence="2">PSN243</strain>
    </source>
</reference>
<keyword evidence="3" id="KW-1185">Reference proteome</keyword>
<feature type="region of interest" description="Disordered" evidence="1">
    <location>
        <begin position="300"/>
        <end position="339"/>
    </location>
</feature>
<dbReference type="EMBL" id="MU865913">
    <property type="protein sequence ID" value="KAK4456308.1"/>
    <property type="molecule type" value="Genomic_DNA"/>
</dbReference>
<evidence type="ECO:0000313" key="3">
    <source>
        <dbReference type="Proteomes" id="UP001321760"/>
    </source>
</evidence>
<protein>
    <recommendedName>
        <fullName evidence="4">RRM domain-containing protein</fullName>
    </recommendedName>
</protein>
<name>A0AAV9H780_9PEZI</name>
<dbReference type="Proteomes" id="UP001321760">
    <property type="component" value="Unassembled WGS sequence"/>
</dbReference>
<feature type="compositionally biased region" description="Pro residues" evidence="1">
    <location>
        <begin position="481"/>
        <end position="490"/>
    </location>
</feature>
<feature type="region of interest" description="Disordered" evidence="1">
    <location>
        <begin position="443"/>
        <end position="520"/>
    </location>
</feature>
<feature type="region of interest" description="Disordered" evidence="1">
    <location>
        <begin position="155"/>
        <end position="176"/>
    </location>
</feature>
<feature type="compositionally biased region" description="Basic and acidic residues" evidence="1">
    <location>
        <begin position="509"/>
        <end position="520"/>
    </location>
</feature>
<evidence type="ECO:0000313" key="2">
    <source>
        <dbReference type="EMBL" id="KAK4456308.1"/>
    </source>
</evidence>
<feature type="compositionally biased region" description="Low complexity" evidence="1">
    <location>
        <begin position="160"/>
        <end position="172"/>
    </location>
</feature>
<reference evidence="2" key="2">
    <citation type="submission" date="2023-05" db="EMBL/GenBank/DDBJ databases">
        <authorList>
            <consortium name="Lawrence Berkeley National Laboratory"/>
            <person name="Steindorff A."/>
            <person name="Hensen N."/>
            <person name="Bonometti L."/>
            <person name="Westerberg I."/>
            <person name="Brannstrom I.O."/>
            <person name="Guillou S."/>
            <person name="Cros-Aarteil S."/>
            <person name="Calhoun S."/>
            <person name="Haridas S."/>
            <person name="Kuo A."/>
            <person name="Mondo S."/>
            <person name="Pangilinan J."/>
            <person name="Riley R."/>
            <person name="Labutti K."/>
            <person name="Andreopoulos B."/>
            <person name="Lipzen A."/>
            <person name="Chen C."/>
            <person name="Yanf M."/>
            <person name="Daum C."/>
            <person name="Ng V."/>
            <person name="Clum A."/>
            <person name="Ohm R."/>
            <person name="Martin F."/>
            <person name="Silar P."/>
            <person name="Natvig D."/>
            <person name="Lalanne C."/>
            <person name="Gautier V."/>
            <person name="Ament-Velasquez S.L."/>
            <person name="Kruys A."/>
            <person name="Hutchinson M.I."/>
            <person name="Powell A.J."/>
            <person name="Barry K."/>
            <person name="Miller A.N."/>
            <person name="Grigoriev I.V."/>
            <person name="Debuchy R."/>
            <person name="Gladieux P."/>
            <person name="Thoren M.H."/>
            <person name="Johannesson H."/>
        </authorList>
    </citation>
    <scope>NUCLEOTIDE SEQUENCE</scope>
    <source>
        <strain evidence="2">PSN243</strain>
    </source>
</reference>
<proteinExistence type="predicted"/>
<dbReference type="AlphaFoldDB" id="A0AAV9H780"/>
<gene>
    <name evidence="2" type="ORF">QBC34DRAFT_15105</name>
</gene>
<evidence type="ECO:0000256" key="1">
    <source>
        <dbReference type="SAM" id="MobiDB-lite"/>
    </source>
</evidence>
<accession>A0AAV9H780</accession>
<feature type="compositionally biased region" description="Polar residues" evidence="1">
    <location>
        <begin position="321"/>
        <end position="339"/>
    </location>
</feature>
<comment type="caution">
    <text evidence="2">The sequence shown here is derived from an EMBL/GenBank/DDBJ whole genome shotgun (WGS) entry which is preliminary data.</text>
</comment>
<feature type="compositionally biased region" description="Low complexity" evidence="1">
    <location>
        <begin position="303"/>
        <end position="320"/>
    </location>
</feature>
<sequence>MSSHRRDKTKDEPEVLQHWIARPGKDNDGDYWVHVVGLDPKTRFYDVKDSLKGGQIEFIVIHVSPREAWSNPKQSECFIRVKGFQGLDRLCVYIAHFKKGMQLLGVVPEVKATNRNKSLTVLVGEKTAKTLQEAELQRAARAKAQTAFAGAAQGVGYGKTPTSPTSNPYSTPIQGPTNQGYYAGASSFANQQQAGSQYAGQQYAGQYAAQQYAGQQYADQYAAQQYAGQQSAGQPAAGQYAGQQVAAQYAGQQVAGQGFGENTTYEYDQFSYTARRGPSQYNQGASTSFIKQGASLYGQGYRASSSSAPPNYPSSAQPNATSYTTTSKPTANSSQTSQVPTPYLLIGGFPDHLGQGSRSRVRSDMRDTILRLGAGLEPPIERGDLFIPQAQGWPYTYLYVCFLNREKAEIAKGVFEGQQLELQGVIEKGKATATYVNEIPGLKGKGNEMPLPVPAPVAHGSFPPPEDKAPPKDNVPSQDNVPPPNAPPGPKYWIDGRANKGQRHKDARKQRNMERERMRK</sequence>
<evidence type="ECO:0008006" key="4">
    <source>
        <dbReference type="Google" id="ProtNLM"/>
    </source>
</evidence>